<dbReference type="EMBL" id="BSEL01000004">
    <property type="protein sequence ID" value="GLJ67862.1"/>
    <property type="molecule type" value="Genomic_DNA"/>
</dbReference>
<dbReference type="InterPro" id="IPR050832">
    <property type="entry name" value="Bact_Acetyltransf"/>
</dbReference>
<organism evidence="4 5">
    <name type="scientific">Nocardioides luteus</name>
    <dbReference type="NCBI Taxonomy" id="1844"/>
    <lineage>
        <taxon>Bacteria</taxon>
        <taxon>Bacillati</taxon>
        <taxon>Actinomycetota</taxon>
        <taxon>Actinomycetes</taxon>
        <taxon>Propionibacteriales</taxon>
        <taxon>Nocardioidaceae</taxon>
        <taxon>Nocardioides</taxon>
    </lineage>
</organism>
<reference evidence="4" key="2">
    <citation type="submission" date="2023-01" db="EMBL/GenBank/DDBJ databases">
        <authorList>
            <person name="Sun Q."/>
            <person name="Evtushenko L."/>
        </authorList>
    </citation>
    <scope>NUCLEOTIDE SEQUENCE</scope>
    <source>
        <strain evidence="4">VKM Ac-1246</strain>
    </source>
</reference>
<dbReference type="RefSeq" id="WP_189118021.1">
    <property type="nucleotide sequence ID" value="NZ_BMRK01000005.1"/>
</dbReference>
<dbReference type="InterPro" id="IPR016181">
    <property type="entry name" value="Acyl_CoA_acyltransferase"/>
</dbReference>
<accession>A0ABQ5SWJ2</accession>
<evidence type="ECO:0000256" key="1">
    <source>
        <dbReference type="ARBA" id="ARBA00022679"/>
    </source>
</evidence>
<gene>
    <name evidence="4" type="ORF">GCM10017579_18980</name>
</gene>
<keyword evidence="2" id="KW-0012">Acyltransferase</keyword>
<dbReference type="CDD" id="cd04301">
    <property type="entry name" value="NAT_SF"/>
    <property type="match status" value="1"/>
</dbReference>
<protein>
    <submittedName>
        <fullName evidence="4">GNAT family N-acetyltransferase</fullName>
    </submittedName>
</protein>
<feature type="domain" description="N-acetyltransferase" evidence="3">
    <location>
        <begin position="3"/>
        <end position="149"/>
    </location>
</feature>
<evidence type="ECO:0000259" key="3">
    <source>
        <dbReference type="PROSITE" id="PS51186"/>
    </source>
</evidence>
<evidence type="ECO:0000313" key="5">
    <source>
        <dbReference type="Proteomes" id="UP001142292"/>
    </source>
</evidence>
<keyword evidence="5" id="KW-1185">Reference proteome</keyword>
<keyword evidence="1" id="KW-0808">Transferase</keyword>
<dbReference type="Proteomes" id="UP001142292">
    <property type="component" value="Unassembled WGS sequence"/>
</dbReference>
<dbReference type="InterPro" id="IPR000182">
    <property type="entry name" value="GNAT_dom"/>
</dbReference>
<dbReference type="PROSITE" id="PS51186">
    <property type="entry name" value="GNAT"/>
    <property type="match status" value="1"/>
</dbReference>
<evidence type="ECO:0000313" key="4">
    <source>
        <dbReference type="EMBL" id="GLJ67862.1"/>
    </source>
</evidence>
<proteinExistence type="predicted"/>
<sequence length="150" mass="16677">MTDEIRPARPQDAPRLKEIALAAYGVYVERIGLEPAPMTADYDEAIASAEVSVATVDGEIAGYVVVRPGDRELLENVAVAQGHQGQGIGRALIDHVEKRAKERGATYVELYTHELMTENRQLYARLGYQEFGFIVEDGFRRVLMEKRLAG</sequence>
<dbReference type="Pfam" id="PF00583">
    <property type="entry name" value="Acetyltransf_1"/>
    <property type="match status" value="1"/>
</dbReference>
<dbReference type="SUPFAM" id="SSF55729">
    <property type="entry name" value="Acyl-CoA N-acyltransferases (Nat)"/>
    <property type="match status" value="1"/>
</dbReference>
<evidence type="ECO:0000256" key="2">
    <source>
        <dbReference type="ARBA" id="ARBA00023315"/>
    </source>
</evidence>
<dbReference type="PANTHER" id="PTHR43877">
    <property type="entry name" value="AMINOALKYLPHOSPHONATE N-ACETYLTRANSFERASE-RELATED-RELATED"/>
    <property type="match status" value="1"/>
</dbReference>
<comment type="caution">
    <text evidence="4">The sequence shown here is derived from an EMBL/GenBank/DDBJ whole genome shotgun (WGS) entry which is preliminary data.</text>
</comment>
<dbReference type="Gene3D" id="3.40.630.30">
    <property type="match status" value="1"/>
</dbReference>
<reference evidence="4" key="1">
    <citation type="journal article" date="2014" name="Int. J. Syst. Evol. Microbiol.">
        <title>Complete genome of a new Firmicutes species belonging to the dominant human colonic microbiota ('Ruminococcus bicirculans') reveals two chromosomes and a selective capacity to utilize plant glucans.</title>
        <authorList>
            <consortium name="NISC Comparative Sequencing Program"/>
            <person name="Wegmann U."/>
            <person name="Louis P."/>
            <person name="Goesmann A."/>
            <person name="Henrissat B."/>
            <person name="Duncan S.H."/>
            <person name="Flint H.J."/>
        </authorList>
    </citation>
    <scope>NUCLEOTIDE SEQUENCE</scope>
    <source>
        <strain evidence="4">VKM Ac-1246</strain>
    </source>
</reference>
<name>A0ABQ5SWJ2_9ACTN</name>